<dbReference type="Proteomes" id="UP001165136">
    <property type="component" value="Unassembled WGS sequence"/>
</dbReference>
<comment type="caution">
    <text evidence="1">The sequence shown here is derived from an EMBL/GenBank/DDBJ whole genome shotgun (WGS) entry which is preliminary data.</text>
</comment>
<name>A0A9W6VJ23_9PSEU</name>
<dbReference type="EMBL" id="BSTI01000021">
    <property type="protein sequence ID" value="GLY70280.1"/>
    <property type="molecule type" value="Genomic_DNA"/>
</dbReference>
<organism evidence="1 2">
    <name type="scientific">Amycolatopsis taiwanensis</name>
    <dbReference type="NCBI Taxonomy" id="342230"/>
    <lineage>
        <taxon>Bacteria</taxon>
        <taxon>Bacillati</taxon>
        <taxon>Actinomycetota</taxon>
        <taxon>Actinomycetes</taxon>
        <taxon>Pseudonocardiales</taxon>
        <taxon>Pseudonocardiaceae</taxon>
        <taxon>Amycolatopsis</taxon>
    </lineage>
</organism>
<evidence type="ECO:0000313" key="2">
    <source>
        <dbReference type="Proteomes" id="UP001165136"/>
    </source>
</evidence>
<proteinExistence type="predicted"/>
<evidence type="ECO:0000313" key="1">
    <source>
        <dbReference type="EMBL" id="GLY70280.1"/>
    </source>
</evidence>
<keyword evidence="2" id="KW-1185">Reference proteome</keyword>
<accession>A0A9W6VJ23</accession>
<protein>
    <submittedName>
        <fullName evidence="1">Uncharacterized protein</fullName>
    </submittedName>
</protein>
<dbReference type="AlphaFoldDB" id="A0A9W6VJ23"/>
<sequence>MASVTAIQLMEALVAKRRPDRPVPPMAGTAVVGAVVHLLGSDCFTAVSRLV</sequence>
<reference evidence="1" key="1">
    <citation type="submission" date="2023-03" db="EMBL/GenBank/DDBJ databases">
        <title>Amycolatopsis taiwanensis NBRC 103393.</title>
        <authorList>
            <person name="Ichikawa N."/>
            <person name="Sato H."/>
            <person name="Tonouchi N."/>
        </authorList>
    </citation>
    <scope>NUCLEOTIDE SEQUENCE</scope>
    <source>
        <strain evidence="1">NBRC 103393</strain>
    </source>
</reference>
<gene>
    <name evidence="1" type="ORF">Atai01_68990</name>
</gene>